<dbReference type="Proteomes" id="UP000330807">
    <property type="component" value="Unassembled WGS sequence"/>
</dbReference>
<proteinExistence type="predicted"/>
<keyword evidence="2" id="KW-0732">Signal</keyword>
<feature type="signal peptide" evidence="2">
    <location>
        <begin position="1"/>
        <end position="20"/>
    </location>
</feature>
<name>A0A5K1J2T6_9ACTN</name>
<gene>
    <name evidence="3" type="ORF">LMKDKBCB_00082</name>
</gene>
<feature type="chain" id="PRO_5038997892" description="SipW-cognate class signal peptide" evidence="2">
    <location>
        <begin position="21"/>
        <end position="314"/>
    </location>
</feature>
<reference evidence="3 4" key="1">
    <citation type="submission" date="2019-10" db="EMBL/GenBank/DDBJ databases">
        <authorList>
            <person name="Wolf R A."/>
        </authorList>
    </citation>
    <scope>NUCLEOTIDE SEQUENCE [LARGE SCALE GENOMIC DNA]</scope>
    <source>
        <strain evidence="3">Collinsella_aerofaciens_AK_138A</strain>
    </source>
</reference>
<evidence type="ECO:0000256" key="1">
    <source>
        <dbReference type="SAM" id="MobiDB-lite"/>
    </source>
</evidence>
<evidence type="ECO:0000313" key="3">
    <source>
        <dbReference type="EMBL" id="VWL96628.1"/>
    </source>
</evidence>
<feature type="region of interest" description="Disordered" evidence="1">
    <location>
        <begin position="64"/>
        <end position="87"/>
    </location>
</feature>
<organism evidence="3 4">
    <name type="scientific">Collinsella aerofaciens</name>
    <dbReference type="NCBI Taxonomy" id="74426"/>
    <lineage>
        <taxon>Bacteria</taxon>
        <taxon>Bacillati</taxon>
        <taxon>Actinomycetota</taxon>
        <taxon>Coriobacteriia</taxon>
        <taxon>Coriobacteriales</taxon>
        <taxon>Coriobacteriaceae</taxon>
        <taxon>Collinsella</taxon>
    </lineage>
</organism>
<evidence type="ECO:0000313" key="4">
    <source>
        <dbReference type="Proteomes" id="UP000330807"/>
    </source>
</evidence>
<dbReference type="AlphaFoldDB" id="A0A5K1J2T6"/>
<evidence type="ECO:0008006" key="5">
    <source>
        <dbReference type="Google" id="ProtNLM"/>
    </source>
</evidence>
<dbReference type="EMBL" id="CABWIH010000038">
    <property type="protein sequence ID" value="VWL96628.1"/>
    <property type="molecule type" value="Genomic_DNA"/>
</dbReference>
<sequence length="314" mass="33143">MSVKQMKKQLAIAALSVVMAAVALGSATYAWFVSNTKVDGTTSTVSAQANGMVLQIAPGKDVIHDGSDHQTTAASRGHEISPSSTNDASSWFVPKSWNGTDVSGYQKATITDQLEGGYKLEGDPKTYYAYTMAEYTLYTINQTGEADVYLDNSSSNGPVVVTASKGASQDWFNKIKGSLRVGLLINDELKVVYAPVLPTGKGNDVSATEGWSCVNPGSLSVTMAPSYAHIYGGNMVDQNNKNWGATGSGDSYVKPTGDAQMLAHVGYNGTNFKVVIWMEGTDNDCQNMSGLDVGEGSPAFDVTVSLVGIVPDSK</sequence>
<evidence type="ECO:0000256" key="2">
    <source>
        <dbReference type="SAM" id="SignalP"/>
    </source>
</evidence>
<dbReference type="RefSeq" id="WP_156063549.1">
    <property type="nucleotide sequence ID" value="NZ_CABWIH010000038.1"/>
</dbReference>
<accession>A0A5K1J2T6</accession>
<protein>
    <recommendedName>
        <fullName evidence="5">SipW-cognate class signal peptide</fullName>
    </recommendedName>
</protein>